<feature type="transmembrane region" description="Helical" evidence="8">
    <location>
        <begin position="451"/>
        <end position="467"/>
    </location>
</feature>
<dbReference type="Pfam" id="PF24874">
    <property type="entry name" value="Piezo_THU9_anchor"/>
    <property type="match status" value="1"/>
</dbReference>
<keyword evidence="13" id="KW-1185">Reference proteome</keyword>
<sequence>MPHSGIILLGQLGVLNAGPGGWSFQDLLELLLPLTAGAVTHALEHLASLPSFSAAALCVFSLIEPSVISAVCLIMGLLVMMTPSRWSAPVFRSLSLPLSVFLAVWHACAYTATAVGPHEVLPPVFRSIGIYVFASPPPLMLPLGALLLLTIAIAGLARSSPMLAIQEGALSRDMDGSQALSQPLLGSGRETGVNGTPGSPGIGGKAKKLSVLSAAERRDGLEGFEEPGINGASPRPAGTLGGGELDFGGAWEVLGSSTVHAAHYLGFVLIPLVFFLVGVCEYDLLHAGYLAQLLVYFLSSTAKLEPPLETAVVPMRKHLFLRLYASIHLALMYGVSVSLLPAMGSPLRHLVSDRVLDTLGLLHPSTTSSMLPVLSLLLLATVHSSISQWLQWQDPVSALPPIIASTTSPGASRVPSAYPAALLWISGAVVSAGSFVIVLQGYILLLLRSDASLLGLKYLTILIYTFLNPPIRHRYEEKDHAGQIVGAPQSAASRIYTGCFVSIGHRHTVRIVNGSLRRWVPLAVLALFAATEFAAQYLFIATPFAQAVGIPDSALRFIEDVVGINTSHKGLSVRLLRSASLLGLLHLYRFIFVVGVLQGQLERDVRDPEERRVRDLQAQRGILALAERFLILHASKLVALMMFWAAMTQPGAIGWLLLVGTVFFSPMLGGPKAATTRRMRLMHFATLTGVLLAAAWMIAQYCLQVHWVSSYLGSKDSLQMRIITYLGLLPAGARLSMEALLRFKALVLIAVTVKRRSLRWLAHLPEPLKRAGAPHSQCCLFWHPTPADDGWETVSMWQRWKASSFGRSVHLAVKDIIRQVEQGSSRVLQAVDWPQSSPDGQKDQDGQDKEAETPPEDDQGEVTEAPQKRKRWLLSKVKQGFQQLQKLNLAFQDWTERFWKDWGLEFNMALLLVAAFYSTNIYSLLYLAIIAVGMAAPVQARCLTWRFCVLPLLAIVLVEQYSVYIGLPPPWDSSRSGPLWRHRGDTQHPSVKDWLGVGRVTQGELWSIFLALAATIMQVHYDLWHNSPMGQRYSWLAITSGGAGQAAAEPLLGPPGGSAHAHYKRGDNQPGVWMPMDRESKKDWSWVDWMRFLFYRHYTDLLLIAVVGLCTAENDVIHAAYLALALLLFRRRDALRTERQHLFKWLPLYNFLVMLITLAYQAPFNSRWDHNLRPYLGCNFAHVLGLYRMSDEAGQAFYLRSRGALADMLLWAIFRLQTRVFASNTYIKVMTIVAQEQAEEVQKREARRVEARKQQAQAALEHSKLRQLRAHRLSGLKEGVAQKGGLYGLGTSVMDQEPEDDGWADALSDMLGNASKTVDTMAKDATGESGGLRANALQYVGDPEAPRAAWKGLTWRSLLSLKWRQDDNESVFCYVLFMALFVADFSFLAVVFPVVLYVYALLAQAPATRFWQAMLIFTETILVAQYTYQIPTRLHCGAITPQVQAGFEKAGLHGNAFRCIPIFCAYLSILMHTYSLVRRQEPARALLQRRGSSISSPRAGLQGFLRSPRQSLDGTERDRRINGMPNNQRGTPMPQSSPTMTDATGLAVRMWLIRIYRVVMGVVLVVWEFLLRVCSSAERPMHFIKVQLQVPEGDVAFYKTAEGTEHLKGSIQDVLDLYRDNDIAGEARRHQDAQNKRRRPELARPATQSAGASDSSGCIDLSMVGPLEVSMEQVLCVADEGTVAALLRVTALKSTPSNTWGLSSVSGYPLRSLKPAQHAGQTLLRCKQDQTLPSQVSETQQQSSDSPASNAADTPDSLRGGTGCSQPEESPLQTSRSGNNGSAGGASRTRPQPAQYKGNGEVVSYPLAESPEQSGPGRPGRAGALEVSQGRNGQAWAGRAAMPDRSSGEEHHGGHAARSVETHGTRSSTEAGLQPGGREAGQKGHAEGEDSGQSSSNEARGASSVRGQHAQPAEPSVPNKARGPVMRSGIRIESVEWHSRIEKDWYAATVFVDLLTFIYVAVFYQAVVASARTLQDITDERVVPVDYLGVLILLFMLLVLDRLFYSLGLHLGKALLLWGQMVLFYWYTMTLFWSPATGGVAKTHLRVLIAIKSLYFTFSAMQLRNGYPPPASYRGSRGRQAFVFARFPNNLGMIAFHVFQAIPFLYELRELLDWSCTSTTLSLFDWLKLEDISISLFFVTVSRRNKKRHRLGQRQPRYMKFFQGTLLFLGLLLLLWVPLLIFSSGNPTYQVPEVVDFSFNMTLGTSQAARASRPTQFVESVTFPLFLGGERRSRAQWASQGSLPGSMQLAYDASQMQLLCVAEDSDRFWRVTPPARRSIQRMLNSSAATLALSWEVLRNAPLATKNGGPLCQGVQEIPLSAASSQDILDVLQGWKRKAKLESMLHPNGTAAPNGTASIYGLFWQLRGGQCNVHRDFGFQEGQHDPQLQQSIACDLLLEGGNVTKGDEVWWRLRCENLDHHGQPVNNTGTGWAHCGQTLQDGPRIVALLERVQGGIIGQTLSSFGITGLYITFVFGIGRFLRFSTQHARMRIPFEDLPTTKRLIALCQDIYIARAEGELELEEELYWALINIYRSPAVMFEITRKKAE</sequence>
<dbReference type="Pfam" id="PF12166">
    <property type="entry name" value="Piezo_cap"/>
    <property type="match status" value="1"/>
</dbReference>
<feature type="transmembrane region" description="Helical" evidence="8">
    <location>
        <begin position="681"/>
        <end position="698"/>
    </location>
</feature>
<feature type="compositionally biased region" description="Polar residues" evidence="7">
    <location>
        <begin position="1764"/>
        <end position="1774"/>
    </location>
</feature>
<evidence type="ECO:0000256" key="7">
    <source>
        <dbReference type="SAM" id="MobiDB-lite"/>
    </source>
</evidence>
<feature type="transmembrane region" description="Helical" evidence="8">
    <location>
        <begin position="90"/>
        <end position="112"/>
    </location>
</feature>
<dbReference type="PANTHER" id="PTHR13167">
    <property type="entry name" value="PIEZO-TYPE MECHANOSENSITIVE ION CHANNEL COMPONENT"/>
    <property type="match status" value="1"/>
</dbReference>
<feature type="domain" description="Piezo transmembrane helical unit" evidence="10">
    <location>
        <begin position="1370"/>
        <end position="1431"/>
    </location>
</feature>
<feature type="transmembrane region" description="Helical" evidence="8">
    <location>
        <begin position="909"/>
        <end position="932"/>
    </location>
</feature>
<evidence type="ECO:0000259" key="9">
    <source>
        <dbReference type="Pfam" id="PF12166"/>
    </source>
</evidence>
<feature type="compositionally biased region" description="Polar residues" evidence="7">
    <location>
        <begin position="1646"/>
        <end position="1655"/>
    </location>
</feature>
<evidence type="ECO:0000256" key="3">
    <source>
        <dbReference type="ARBA" id="ARBA00022692"/>
    </source>
</evidence>
<protein>
    <submittedName>
        <fullName evidence="12">G12610 protein</fullName>
    </submittedName>
</protein>
<dbReference type="Proteomes" id="UP001497392">
    <property type="component" value="Unassembled WGS sequence"/>
</dbReference>
<feature type="region of interest" description="Disordered" evidence="7">
    <location>
        <begin position="185"/>
        <end position="205"/>
    </location>
</feature>
<feature type="region of interest" description="Disordered" evidence="7">
    <location>
        <begin position="1730"/>
        <end position="1924"/>
    </location>
</feature>
<evidence type="ECO:0000256" key="2">
    <source>
        <dbReference type="ARBA" id="ARBA00007821"/>
    </source>
</evidence>
<feature type="coiled-coil region" evidence="6">
    <location>
        <begin position="1234"/>
        <end position="1266"/>
    </location>
</feature>
<feature type="region of interest" description="Disordered" evidence="7">
    <location>
        <begin position="1494"/>
        <end position="1540"/>
    </location>
</feature>
<feature type="compositionally biased region" description="Basic and acidic residues" evidence="7">
    <location>
        <begin position="1626"/>
        <end position="1635"/>
    </location>
</feature>
<evidence type="ECO:0000259" key="10">
    <source>
        <dbReference type="Pfam" id="PF23188"/>
    </source>
</evidence>
<feature type="transmembrane region" description="Helical" evidence="8">
    <location>
        <begin position="421"/>
        <end position="445"/>
    </location>
</feature>
<feature type="transmembrane region" description="Helical" evidence="8">
    <location>
        <begin position="1945"/>
        <end position="1967"/>
    </location>
</feature>
<keyword evidence="4 8" id="KW-1133">Transmembrane helix</keyword>
<dbReference type="PANTHER" id="PTHR13167:SF25">
    <property type="entry name" value="PIEZO-TYPE MECHANOSENSITIVE ION CHANNEL COMPONENT"/>
    <property type="match status" value="1"/>
</dbReference>
<dbReference type="Pfam" id="PF23188">
    <property type="entry name" value="THU_Piezo1"/>
    <property type="match status" value="1"/>
</dbReference>
<comment type="subcellular location">
    <subcellularLocation>
        <location evidence="1">Membrane</location>
        <topology evidence="1">Multi-pass membrane protein</topology>
    </subcellularLocation>
</comment>
<feature type="transmembrane region" description="Helical" evidence="8">
    <location>
        <begin position="362"/>
        <end position="382"/>
    </location>
</feature>
<dbReference type="InterPro" id="IPR031334">
    <property type="entry name" value="Piezo_cap_dom"/>
</dbReference>
<name>A0ABP1GF19_9CHLO</name>
<comment type="similarity">
    <text evidence="2">Belongs to the PIEZO (TC 1.A.75) family.</text>
</comment>
<feature type="transmembrane region" description="Helical" evidence="8">
    <location>
        <begin position="519"/>
        <end position="539"/>
    </location>
</feature>
<evidence type="ECO:0000313" key="13">
    <source>
        <dbReference type="Proteomes" id="UP001497392"/>
    </source>
</evidence>
<comment type="caution">
    <text evidence="12">The sequence shown here is derived from an EMBL/GenBank/DDBJ whole genome shotgun (WGS) entry which is preliminary data.</text>
</comment>
<feature type="transmembrane region" description="Helical" evidence="8">
    <location>
        <begin position="2126"/>
        <end position="2143"/>
    </location>
</feature>
<keyword evidence="6" id="KW-0175">Coiled coil</keyword>
<feature type="compositionally biased region" description="Basic and acidic residues" evidence="7">
    <location>
        <begin position="1846"/>
        <end position="1864"/>
    </location>
</feature>
<evidence type="ECO:0000313" key="12">
    <source>
        <dbReference type="EMBL" id="CAL5229308.1"/>
    </source>
</evidence>
<evidence type="ECO:0000256" key="1">
    <source>
        <dbReference type="ARBA" id="ARBA00004141"/>
    </source>
</evidence>
<feature type="transmembrane region" description="Helical" evidence="8">
    <location>
        <begin position="139"/>
        <end position="157"/>
    </location>
</feature>
<feature type="transmembrane region" description="Helical" evidence="8">
    <location>
        <begin position="52"/>
        <end position="78"/>
    </location>
</feature>
<feature type="transmembrane region" description="Helical" evidence="8">
    <location>
        <begin position="1101"/>
        <end position="1129"/>
    </location>
</feature>
<feature type="transmembrane region" description="Helical" evidence="8">
    <location>
        <begin position="2460"/>
        <end position="2480"/>
    </location>
</feature>
<feature type="compositionally biased region" description="Polar residues" evidence="7">
    <location>
        <begin position="1524"/>
        <end position="1540"/>
    </location>
</feature>
<feature type="transmembrane region" description="Helical" evidence="8">
    <location>
        <begin position="1987"/>
        <end position="2005"/>
    </location>
</feature>
<evidence type="ECO:0000256" key="5">
    <source>
        <dbReference type="ARBA" id="ARBA00023136"/>
    </source>
</evidence>
<feature type="transmembrane region" description="Helical" evidence="8">
    <location>
        <begin position="1141"/>
        <end position="1160"/>
    </location>
</feature>
<dbReference type="InterPro" id="IPR056770">
    <property type="entry name" value="Piezo_THU9_anchor"/>
</dbReference>
<evidence type="ECO:0000259" key="11">
    <source>
        <dbReference type="Pfam" id="PF24874"/>
    </source>
</evidence>
<feature type="transmembrane region" description="Helical" evidence="8">
    <location>
        <begin position="2083"/>
        <end position="2106"/>
    </location>
</feature>
<keyword evidence="5 8" id="KW-0472">Membrane</keyword>
<feature type="transmembrane region" description="Helical" evidence="8">
    <location>
        <begin position="944"/>
        <end position="967"/>
    </location>
</feature>
<organism evidence="12 13">
    <name type="scientific">Coccomyxa viridis</name>
    <dbReference type="NCBI Taxonomy" id="1274662"/>
    <lineage>
        <taxon>Eukaryota</taxon>
        <taxon>Viridiplantae</taxon>
        <taxon>Chlorophyta</taxon>
        <taxon>core chlorophytes</taxon>
        <taxon>Trebouxiophyceae</taxon>
        <taxon>Trebouxiophyceae incertae sedis</taxon>
        <taxon>Coccomyxaceae</taxon>
        <taxon>Coccomyxa</taxon>
    </lineage>
</organism>
<feature type="domain" description="Piezo non-specific cation channel cap" evidence="9">
    <location>
        <begin position="2250"/>
        <end position="2544"/>
    </location>
</feature>
<accession>A0ABP1GF19</accession>
<feature type="region of interest" description="Disordered" evidence="7">
    <location>
        <begin position="831"/>
        <end position="867"/>
    </location>
</feature>
<feature type="transmembrane region" description="Helical" evidence="8">
    <location>
        <begin position="622"/>
        <end position="646"/>
    </location>
</feature>
<reference evidence="12 13" key="1">
    <citation type="submission" date="2024-06" db="EMBL/GenBank/DDBJ databases">
        <authorList>
            <person name="Kraege A."/>
            <person name="Thomma B."/>
        </authorList>
    </citation>
    <scope>NUCLEOTIDE SEQUENCE [LARGE SCALE GENOMIC DNA]</scope>
</reference>
<proteinExistence type="inferred from homology"/>
<feature type="compositionally biased region" description="Basic and acidic residues" evidence="7">
    <location>
        <begin position="840"/>
        <end position="852"/>
    </location>
</feature>
<dbReference type="InterPro" id="IPR027272">
    <property type="entry name" value="Piezo"/>
</dbReference>
<feature type="region of interest" description="Disordered" evidence="7">
    <location>
        <begin position="1626"/>
        <end position="1655"/>
    </location>
</feature>
<dbReference type="EMBL" id="CAXHTA020000020">
    <property type="protein sequence ID" value="CAL5229308.1"/>
    <property type="molecule type" value="Genomic_DNA"/>
</dbReference>
<evidence type="ECO:0000256" key="4">
    <source>
        <dbReference type="ARBA" id="ARBA00022989"/>
    </source>
</evidence>
<feature type="transmembrane region" description="Helical" evidence="8">
    <location>
        <begin position="323"/>
        <end position="342"/>
    </location>
</feature>
<feature type="compositionally biased region" description="Low complexity" evidence="7">
    <location>
        <begin position="1775"/>
        <end position="1788"/>
    </location>
</feature>
<feature type="transmembrane region" description="Helical" evidence="8">
    <location>
        <begin position="1459"/>
        <end position="1477"/>
    </location>
</feature>
<feature type="transmembrane region" description="Helical" evidence="8">
    <location>
        <begin position="581"/>
        <end position="601"/>
    </location>
</feature>
<feature type="domain" description="Piezo THU9 and anchor" evidence="11">
    <location>
        <begin position="1943"/>
        <end position="2183"/>
    </location>
</feature>
<feature type="transmembrane region" description="Helical" evidence="8">
    <location>
        <begin position="2164"/>
        <end position="2182"/>
    </location>
</feature>
<feature type="transmembrane region" description="Helical" evidence="8">
    <location>
        <begin position="2014"/>
        <end position="2033"/>
    </location>
</feature>
<evidence type="ECO:0000256" key="8">
    <source>
        <dbReference type="SAM" id="Phobius"/>
    </source>
</evidence>
<evidence type="ECO:0000256" key="6">
    <source>
        <dbReference type="SAM" id="Coils"/>
    </source>
</evidence>
<gene>
    <name evidence="12" type="primary">g12610</name>
    <name evidence="12" type="ORF">VP750_LOCUS11214</name>
</gene>
<keyword evidence="3 8" id="KW-0812">Transmembrane</keyword>
<feature type="compositionally biased region" description="Polar residues" evidence="7">
    <location>
        <begin position="1730"/>
        <end position="1752"/>
    </location>
</feature>
<feature type="transmembrane region" description="Helical" evidence="8">
    <location>
        <begin position="1371"/>
        <end position="1398"/>
    </location>
</feature>
<feature type="transmembrane region" description="Helical" evidence="8">
    <location>
        <begin position="652"/>
        <end position="669"/>
    </location>
</feature>
<dbReference type="InterPro" id="IPR056768">
    <property type="entry name" value="THU_Piezo"/>
</dbReference>